<comment type="caution">
    <text evidence="3">The sequence shown here is derived from an EMBL/GenBank/DDBJ whole genome shotgun (WGS) entry which is preliminary data.</text>
</comment>
<accession>A0A922M7H4</accession>
<protein>
    <recommendedName>
        <fullName evidence="2">Transposable element P transposase-like RNase H domain-containing protein</fullName>
    </recommendedName>
</protein>
<dbReference type="InterPro" id="IPR048365">
    <property type="entry name" value="TNP-like_RNaseH_N"/>
</dbReference>
<feature type="coiled-coil region" evidence="1">
    <location>
        <begin position="29"/>
        <end position="56"/>
    </location>
</feature>
<evidence type="ECO:0000313" key="4">
    <source>
        <dbReference type="Proteomes" id="UP000814243"/>
    </source>
</evidence>
<dbReference type="AlphaFoldDB" id="A0A922M7H4"/>
<gene>
    <name evidence="3" type="ORF">HF086_007661</name>
</gene>
<feature type="domain" description="Transposable element P transposase-like RNase H" evidence="2">
    <location>
        <begin position="137"/>
        <end position="268"/>
    </location>
</feature>
<dbReference type="EMBL" id="JACEFF010000764">
    <property type="protein sequence ID" value="KAH9631326.1"/>
    <property type="molecule type" value="Genomic_DNA"/>
</dbReference>
<proteinExistence type="predicted"/>
<dbReference type="OrthoDB" id="6627680at2759"/>
<dbReference type="Proteomes" id="UP000814243">
    <property type="component" value="Unassembled WGS sequence"/>
</dbReference>
<dbReference type="Pfam" id="PF21787">
    <property type="entry name" value="TNP-like_RNaseH_N"/>
    <property type="match status" value="1"/>
</dbReference>
<evidence type="ECO:0000259" key="2">
    <source>
        <dbReference type="Pfam" id="PF21787"/>
    </source>
</evidence>
<sequence length="328" mass="38108">MDIDNDDLQKKTVHSVKSRIIKKCPGASEQQLHREIKKLQKDKDSFQQRLKKARKLSTNSAFQNALKKFKTLAAIFTVMQFREINKPKMGRRFTKEEKIMALSMYKRGPRAYRWLSKIFILPSSVTLSRLLSKAGLKPGFNENIFNQLYEKLKGMKEHEKLCTLIFDEMAITPHFDYNRRKDRITGFVNYEGESVRKIADHVLVFMIRGIVTNYKQPIFYSFSAGSTRKEVLARLIKQIIQELNRIGFTVMATVCDQGTSNVSATNYLIEDTRQKYLRNNTILKHSIFEVEGKTVIPLYDLPHLLKGLRNNLITKNLKYSMDGQEKVA</sequence>
<organism evidence="3 4">
    <name type="scientific">Spodoptera exigua</name>
    <name type="common">Beet armyworm</name>
    <name type="synonym">Noctua fulgens</name>
    <dbReference type="NCBI Taxonomy" id="7107"/>
    <lineage>
        <taxon>Eukaryota</taxon>
        <taxon>Metazoa</taxon>
        <taxon>Ecdysozoa</taxon>
        <taxon>Arthropoda</taxon>
        <taxon>Hexapoda</taxon>
        <taxon>Insecta</taxon>
        <taxon>Pterygota</taxon>
        <taxon>Neoptera</taxon>
        <taxon>Endopterygota</taxon>
        <taxon>Lepidoptera</taxon>
        <taxon>Glossata</taxon>
        <taxon>Ditrysia</taxon>
        <taxon>Noctuoidea</taxon>
        <taxon>Noctuidae</taxon>
        <taxon>Amphipyrinae</taxon>
        <taxon>Spodoptera</taxon>
    </lineage>
</organism>
<evidence type="ECO:0000256" key="1">
    <source>
        <dbReference type="SAM" id="Coils"/>
    </source>
</evidence>
<keyword evidence="1" id="KW-0175">Coiled coil</keyword>
<evidence type="ECO:0000313" key="3">
    <source>
        <dbReference type="EMBL" id="KAH9631326.1"/>
    </source>
</evidence>
<name>A0A922M7H4_SPOEX</name>
<reference evidence="3" key="1">
    <citation type="journal article" date="2021" name="G3 (Bethesda)">
        <title>Genome and transcriptome analysis of the beet armyworm Spodoptera exigua reveals targets for pest control. .</title>
        <authorList>
            <person name="Simon S."/>
            <person name="Breeschoten T."/>
            <person name="Jansen H.J."/>
            <person name="Dirks R.P."/>
            <person name="Schranz M.E."/>
            <person name="Ros V.I.D."/>
        </authorList>
    </citation>
    <scope>NUCLEOTIDE SEQUENCE</scope>
    <source>
        <strain evidence="3">TB_SE_WUR_2020</strain>
    </source>
</reference>